<organism evidence="1 2">
    <name type="scientific">Kickxella alabastrina</name>
    <dbReference type="NCBI Taxonomy" id="61397"/>
    <lineage>
        <taxon>Eukaryota</taxon>
        <taxon>Fungi</taxon>
        <taxon>Fungi incertae sedis</taxon>
        <taxon>Zoopagomycota</taxon>
        <taxon>Kickxellomycotina</taxon>
        <taxon>Kickxellomycetes</taxon>
        <taxon>Kickxellales</taxon>
        <taxon>Kickxellaceae</taxon>
        <taxon>Kickxella</taxon>
    </lineage>
</organism>
<evidence type="ECO:0000313" key="1">
    <source>
        <dbReference type="EMBL" id="KAJ1892541.1"/>
    </source>
</evidence>
<evidence type="ECO:0000313" key="2">
    <source>
        <dbReference type="Proteomes" id="UP001150581"/>
    </source>
</evidence>
<reference evidence="1" key="1">
    <citation type="submission" date="2022-07" db="EMBL/GenBank/DDBJ databases">
        <title>Phylogenomic reconstructions and comparative analyses of Kickxellomycotina fungi.</title>
        <authorList>
            <person name="Reynolds N.K."/>
            <person name="Stajich J.E."/>
            <person name="Barry K."/>
            <person name="Grigoriev I.V."/>
            <person name="Crous P."/>
            <person name="Smith M.E."/>
        </authorList>
    </citation>
    <scope>NUCLEOTIDE SEQUENCE</scope>
    <source>
        <strain evidence="1">Benny 63K</strain>
    </source>
</reference>
<sequence>MSGLSSYLFSTLSKVGGIGGGSIPDFHYTVGDKVEEYAGQSIWQLHHGQKNDSSKQAASIFVFDKTRGSSYTAVAQNGLKRMRTLRHPGILRYLEGAETSDTIYIATEPVTPLSLESSGDDGLRRWGFYKIAETLKFVNEDCKLIHANLCVASVFITRAGEWKLGGLELIDVAAAGDGRQVYRHYTSVIPGYSLRMAPEFESQKWDAVERGKLGAVDGWSLACLVYQVFNGELRSSSQMSSQGRIPQTLWPLYQRLLPADLRRRMTPGEFLQAATQPGAFLDSDFVRTSLFLENISVKEEDEKTEFFSGLHSLIAEFPQTFAKYKILPELLKVMEFGGGDAKVLSGIINIGKALDEAEYAELVIPSIVQLFGSNDRALRFSLLEHMDSFIPAVPAAVVGKQVFPNFATGFLDAAPAIREATVKASLAVAPKLANKTLNGDLIRQLVRLVGDPEPGIRTNTLICIGKLCTAKEGVLDLDAGGISESSHRYIICPALLHALRDPFPPVRSAALAVASACAPRWEAADIARRVIPILAPLLVDGEKPVRMATLRAMQAMIARVEAHSQTMPTTSAAPKTAPATDLASASESKVPVAAADMAAASMASASGWGGWAVSSLSNTLSGAISLASSSATSPSVATTAAHQQAMSAPPDVRNPLRIGNPPVVNPTTASSPAAGGPAAAARKLSGVPAAQTAPNISSGNDASGWGFDDDGWGDGMDDADDAWGNNDDDAWDNGPATAVAAAPSPPSPPPPATTMSNINKLSGGMTMANTLTSASFGSTAAPIAKITTKPPTLRMAAPNKPNVSSAASTTTGLPRRKGLGAMKLGGNAKKPAILDEDLF</sequence>
<keyword evidence="2" id="KW-1185">Reference proteome</keyword>
<gene>
    <name evidence="1" type="primary">CEX1_2</name>
    <name evidence="1" type="ORF">LPJ66_006284</name>
</gene>
<comment type="caution">
    <text evidence="1">The sequence shown here is derived from an EMBL/GenBank/DDBJ whole genome shotgun (WGS) entry which is preliminary data.</text>
</comment>
<dbReference type="EMBL" id="JANBPG010000976">
    <property type="protein sequence ID" value="KAJ1892541.1"/>
    <property type="molecule type" value="Genomic_DNA"/>
</dbReference>
<proteinExistence type="predicted"/>
<dbReference type="Proteomes" id="UP001150581">
    <property type="component" value="Unassembled WGS sequence"/>
</dbReference>
<protein>
    <submittedName>
        <fullName evidence="1">Nuclear aminoacylation-dependent tRNA export pathway component</fullName>
    </submittedName>
</protein>
<name>A0ACC1IDK0_9FUNG</name>
<accession>A0ACC1IDK0</accession>